<dbReference type="AlphaFoldDB" id="A0A7V4TY75"/>
<dbReference type="InterPro" id="IPR050074">
    <property type="entry name" value="DHO_dehydrogenase"/>
</dbReference>
<comment type="cofactor">
    <cofactor evidence="1">
        <name>FMN</name>
        <dbReference type="ChEBI" id="CHEBI:58210"/>
    </cofactor>
</comment>
<dbReference type="PANTHER" id="PTHR48109:SF3">
    <property type="entry name" value="SLL0744 PROTEIN"/>
    <property type="match status" value="1"/>
</dbReference>
<evidence type="ECO:0000313" key="8">
    <source>
        <dbReference type="EMBL" id="HGY54596.1"/>
    </source>
</evidence>
<dbReference type="InterPro" id="IPR013785">
    <property type="entry name" value="Aldolase_TIM"/>
</dbReference>
<dbReference type="GO" id="GO:0004152">
    <property type="term" value="F:dihydroorotate dehydrogenase activity"/>
    <property type="evidence" value="ECO:0007669"/>
    <property type="project" value="InterPro"/>
</dbReference>
<keyword evidence="4" id="KW-0288">FMN</keyword>
<evidence type="ECO:0000256" key="4">
    <source>
        <dbReference type="ARBA" id="ARBA00022643"/>
    </source>
</evidence>
<keyword evidence="6" id="KW-0560">Oxidoreductase</keyword>
<organism evidence="8">
    <name type="scientific">Caldithrix abyssi</name>
    <dbReference type="NCBI Taxonomy" id="187145"/>
    <lineage>
        <taxon>Bacteria</taxon>
        <taxon>Pseudomonadati</taxon>
        <taxon>Calditrichota</taxon>
        <taxon>Calditrichia</taxon>
        <taxon>Calditrichales</taxon>
        <taxon>Calditrichaceae</taxon>
        <taxon>Caldithrix</taxon>
    </lineage>
</organism>
<accession>A0A7V4TY75</accession>
<comment type="caution">
    <text evidence="8">The sequence shown here is derived from an EMBL/GenBank/DDBJ whole genome shotgun (WGS) entry which is preliminary data.</text>
</comment>
<dbReference type="SUPFAM" id="SSF51395">
    <property type="entry name" value="FMN-linked oxidoreductases"/>
    <property type="match status" value="1"/>
</dbReference>
<protein>
    <submittedName>
        <fullName evidence="8">Dihydroorotate dehydrogenase-like protein</fullName>
    </submittedName>
</protein>
<gene>
    <name evidence="8" type="ORF">ENK44_02730</name>
</gene>
<name>A0A7V4TY75_CALAY</name>
<dbReference type="Pfam" id="PF01180">
    <property type="entry name" value="DHO_dh"/>
    <property type="match status" value="1"/>
</dbReference>
<dbReference type="GO" id="GO:0044205">
    <property type="term" value="P:'de novo' UMP biosynthetic process"/>
    <property type="evidence" value="ECO:0007669"/>
    <property type="project" value="UniProtKB-UniPathway"/>
</dbReference>
<dbReference type="GO" id="GO:0006207">
    <property type="term" value="P:'de novo' pyrimidine nucleobase biosynthetic process"/>
    <property type="evidence" value="ECO:0007669"/>
    <property type="project" value="TreeGrafter"/>
</dbReference>
<dbReference type="EMBL" id="DRQG01000023">
    <property type="protein sequence ID" value="HGY54596.1"/>
    <property type="molecule type" value="Genomic_DNA"/>
</dbReference>
<dbReference type="PANTHER" id="PTHR48109">
    <property type="entry name" value="DIHYDROOROTATE DEHYDROGENASE (QUINONE), MITOCHONDRIAL-RELATED"/>
    <property type="match status" value="1"/>
</dbReference>
<feature type="domain" description="Dihydroorotate dehydrogenase catalytic" evidence="7">
    <location>
        <begin position="85"/>
        <end position="289"/>
    </location>
</feature>
<dbReference type="PIRSF" id="PIRSF000164">
    <property type="entry name" value="DHO_oxidase"/>
    <property type="match status" value="1"/>
</dbReference>
<reference evidence="8" key="1">
    <citation type="journal article" date="2020" name="mSystems">
        <title>Genome- and Community-Level Interaction Insights into Carbon Utilization and Element Cycling Functions of Hydrothermarchaeota in Hydrothermal Sediment.</title>
        <authorList>
            <person name="Zhou Z."/>
            <person name="Liu Y."/>
            <person name="Xu W."/>
            <person name="Pan J."/>
            <person name="Luo Z.H."/>
            <person name="Li M."/>
        </authorList>
    </citation>
    <scope>NUCLEOTIDE SEQUENCE [LARGE SCALE GENOMIC DNA]</scope>
    <source>
        <strain evidence="8">HyVt-577</strain>
    </source>
</reference>
<evidence type="ECO:0000256" key="5">
    <source>
        <dbReference type="ARBA" id="ARBA00022975"/>
    </source>
</evidence>
<dbReference type="InterPro" id="IPR012135">
    <property type="entry name" value="Dihydroorotate_DH_1_2"/>
</dbReference>
<evidence type="ECO:0000256" key="6">
    <source>
        <dbReference type="ARBA" id="ARBA00023002"/>
    </source>
</evidence>
<evidence type="ECO:0000256" key="1">
    <source>
        <dbReference type="ARBA" id="ARBA00001917"/>
    </source>
</evidence>
<sequence length="330" mass="37028">MVDLKTTYMGLQLKNPLIAGSSGYTETVEMMKQLQDAGAGAVVLKSIFEEEIMMEMDHTLRESGKEGFDPGVFDYYDYKIKDNYLTHYIKLIKQAKEALSIPVIASINCVSGHEWPYFAKQLEEAGADALELNVFTLPTNTTRSCAETEQLYFDLIQKIKATVSLPVSLKISYYFNNLASFIQRLSDSGIDGLVLFNRFYSPDFDIESFKVTSANVLSSPDELYLPLRWIAVMSDRVSCDLAASTGVHDSEAMIKQLLAGAQAVQIASVLYSSGVHVIKTILDGLEEWMDKKGFASVDDFRGKMAQSRSDNPELYERVQFMKYFRGMDQG</sequence>
<evidence type="ECO:0000259" key="7">
    <source>
        <dbReference type="Pfam" id="PF01180"/>
    </source>
</evidence>
<comment type="pathway">
    <text evidence="2">Pyrimidine metabolism; UMP biosynthesis via de novo pathway.</text>
</comment>
<dbReference type="Gene3D" id="3.20.20.70">
    <property type="entry name" value="Aldolase class I"/>
    <property type="match status" value="1"/>
</dbReference>
<dbReference type="UniPathway" id="UPA00070"/>
<evidence type="ECO:0000256" key="3">
    <source>
        <dbReference type="ARBA" id="ARBA00022630"/>
    </source>
</evidence>
<proteinExistence type="predicted"/>
<keyword evidence="5" id="KW-0665">Pyrimidine biosynthesis</keyword>
<dbReference type="GO" id="GO:0005737">
    <property type="term" value="C:cytoplasm"/>
    <property type="evidence" value="ECO:0007669"/>
    <property type="project" value="InterPro"/>
</dbReference>
<keyword evidence="3" id="KW-0285">Flavoprotein</keyword>
<dbReference type="InterPro" id="IPR005720">
    <property type="entry name" value="Dihydroorotate_DH_cat"/>
</dbReference>
<evidence type="ECO:0000256" key="2">
    <source>
        <dbReference type="ARBA" id="ARBA00004725"/>
    </source>
</evidence>
<dbReference type="NCBIfam" id="NF005741">
    <property type="entry name" value="PRK07565.1"/>
    <property type="match status" value="1"/>
</dbReference>
<dbReference type="Proteomes" id="UP000885779">
    <property type="component" value="Unassembled WGS sequence"/>
</dbReference>